<feature type="non-terminal residue" evidence="1">
    <location>
        <position position="133"/>
    </location>
</feature>
<organism evidence="1 2">
    <name type="scientific">Quercus rubra</name>
    <name type="common">Northern red oak</name>
    <name type="synonym">Quercus borealis</name>
    <dbReference type="NCBI Taxonomy" id="3512"/>
    <lineage>
        <taxon>Eukaryota</taxon>
        <taxon>Viridiplantae</taxon>
        <taxon>Streptophyta</taxon>
        <taxon>Embryophyta</taxon>
        <taxon>Tracheophyta</taxon>
        <taxon>Spermatophyta</taxon>
        <taxon>Magnoliopsida</taxon>
        <taxon>eudicotyledons</taxon>
        <taxon>Gunneridae</taxon>
        <taxon>Pentapetalae</taxon>
        <taxon>rosids</taxon>
        <taxon>fabids</taxon>
        <taxon>Fagales</taxon>
        <taxon>Fagaceae</taxon>
        <taxon>Quercus</taxon>
    </lineage>
</organism>
<gene>
    <name evidence="1" type="ORF">RGQ29_026953</name>
</gene>
<dbReference type="Proteomes" id="UP001324115">
    <property type="component" value="Unassembled WGS sequence"/>
</dbReference>
<proteinExistence type="predicted"/>
<dbReference type="EMBL" id="JAXUIC010000008">
    <property type="protein sequence ID" value="KAK4576209.1"/>
    <property type="molecule type" value="Genomic_DNA"/>
</dbReference>
<name>A0AAN7EN45_QUERU</name>
<feature type="non-terminal residue" evidence="1">
    <location>
        <position position="1"/>
    </location>
</feature>
<dbReference type="AlphaFoldDB" id="A0AAN7EN45"/>
<dbReference type="PANTHER" id="PTHR33325:SF11">
    <property type="entry name" value="COLD SHOCK DOMAIN-CONTAINING PROTEIN 4-LIKE"/>
    <property type="match status" value="1"/>
</dbReference>
<protein>
    <submittedName>
        <fullName evidence="1">Uncharacterized protein</fullName>
    </submittedName>
</protein>
<keyword evidence="2" id="KW-1185">Reference proteome</keyword>
<dbReference type="PANTHER" id="PTHR33325">
    <property type="entry name" value="ZINC FINGER, CCHC-TYPE-RELATED"/>
    <property type="match status" value="1"/>
</dbReference>
<evidence type="ECO:0000313" key="1">
    <source>
        <dbReference type="EMBL" id="KAK4576209.1"/>
    </source>
</evidence>
<evidence type="ECO:0000313" key="2">
    <source>
        <dbReference type="Proteomes" id="UP001324115"/>
    </source>
</evidence>
<reference evidence="1 2" key="1">
    <citation type="journal article" date="2023" name="G3 (Bethesda)">
        <title>A haplotype-resolved chromosome-scale genome for Quercus rubra L. provides insights into the genetics of adaptive traits for red oak species.</title>
        <authorList>
            <person name="Kapoor B."/>
            <person name="Jenkins J."/>
            <person name="Schmutz J."/>
            <person name="Zhebentyayeva T."/>
            <person name="Kuelheim C."/>
            <person name="Coggeshall M."/>
            <person name="Heim C."/>
            <person name="Lasky J.R."/>
            <person name="Leites L."/>
            <person name="Islam-Faridi N."/>
            <person name="Romero-Severson J."/>
            <person name="DeLeo V.L."/>
            <person name="Lucas S.M."/>
            <person name="Lazic D."/>
            <person name="Gailing O."/>
            <person name="Carlson J."/>
            <person name="Staton M."/>
        </authorList>
    </citation>
    <scope>NUCLEOTIDE SEQUENCE [LARGE SCALE GENOMIC DNA]</scope>
    <source>
        <strain evidence="1">Pseudo-F2</strain>
    </source>
</reference>
<accession>A0AAN7EN45</accession>
<comment type="caution">
    <text evidence="1">The sequence shown here is derived from an EMBL/GenBank/DDBJ whole genome shotgun (WGS) entry which is preliminary data.</text>
</comment>
<sequence length="133" mass="15888">ILSKNYLSRILDAKIHLEVMNLGNTLMDGNQAFQQDHAKAMIFIRHHLHEELKTKYLTKKITNEDMLEKTCIMFHVLFVGENIYHISYQYHEYKFIKYPELIYFLRVVEQNNELSLKNHQSHLTHSTPFPKAN</sequence>